<proteinExistence type="predicted"/>
<dbReference type="Proteomes" id="UP000035963">
    <property type="component" value="Unassembled WGS sequence"/>
</dbReference>
<sequence length="85" mass="9556">MADLLNIVWMQQPIGEGWNVEPDPVVWISVVALDAAWRGCEDYIGPWGLRIATRWAVGRFGEFFAHARSITMPPLCFSSECASCR</sequence>
<protein>
    <submittedName>
        <fullName evidence="1">Uncharacterized protein</fullName>
    </submittedName>
</protein>
<dbReference type="EMBL" id="AEJF01000163">
    <property type="protein sequence ID" value="KLU23092.1"/>
    <property type="molecule type" value="Genomic_DNA"/>
</dbReference>
<evidence type="ECO:0000313" key="2">
    <source>
        <dbReference type="Proteomes" id="UP000035963"/>
    </source>
</evidence>
<name>A0A0J1CR35_9BURK</name>
<dbReference type="PATRIC" id="fig|908627.4.peg.6053"/>
<keyword evidence="2" id="KW-1185">Reference proteome</keyword>
<gene>
    <name evidence="1" type="ORF">EOS_27085</name>
</gene>
<evidence type="ECO:0000313" key="1">
    <source>
        <dbReference type="EMBL" id="KLU23092.1"/>
    </source>
</evidence>
<organism evidence="1 2">
    <name type="scientific">Caballeronia mineralivorans PML1(12)</name>
    <dbReference type="NCBI Taxonomy" id="908627"/>
    <lineage>
        <taxon>Bacteria</taxon>
        <taxon>Pseudomonadati</taxon>
        <taxon>Pseudomonadota</taxon>
        <taxon>Betaproteobacteria</taxon>
        <taxon>Burkholderiales</taxon>
        <taxon>Burkholderiaceae</taxon>
        <taxon>Caballeronia</taxon>
    </lineage>
</organism>
<dbReference type="AlphaFoldDB" id="A0A0J1CR35"/>
<comment type="caution">
    <text evidence="1">The sequence shown here is derived from an EMBL/GenBank/DDBJ whole genome shotgun (WGS) entry which is preliminary data.</text>
</comment>
<reference evidence="1 2" key="1">
    <citation type="journal article" date="2015" name="Genome Announc.">
        <title>Draft Genome Sequence of Burkholderia sp. Strain PML1(12), an Ectomycorrhizosphere-Inhabiting Bacterium with Effective Mineral-Weathering Ability.</title>
        <authorList>
            <person name="Uroz S."/>
            <person name="Oger P."/>
        </authorList>
    </citation>
    <scope>NUCLEOTIDE SEQUENCE [LARGE SCALE GENOMIC DNA]</scope>
    <source>
        <strain evidence="2">PML1(12)</strain>
    </source>
</reference>
<accession>A0A0J1CR35</accession>